<dbReference type="RefSeq" id="WP_092674819.1">
    <property type="nucleotide sequence ID" value="NZ_FOGC01000005.1"/>
</dbReference>
<protein>
    <submittedName>
        <fullName evidence="1">Uncharacterized protein</fullName>
    </submittedName>
</protein>
<dbReference type="Pfam" id="PF22758">
    <property type="entry name" value="Phage_cement"/>
    <property type="match status" value="1"/>
</dbReference>
<dbReference type="EMBL" id="FOGC01000005">
    <property type="protein sequence ID" value="SEQ64338.1"/>
    <property type="molecule type" value="Genomic_DNA"/>
</dbReference>
<evidence type="ECO:0000313" key="2">
    <source>
        <dbReference type="Proteomes" id="UP000242515"/>
    </source>
</evidence>
<evidence type="ECO:0000313" key="1">
    <source>
        <dbReference type="EMBL" id="SEQ64338.1"/>
    </source>
</evidence>
<dbReference type="AlphaFoldDB" id="A0A1H9HPX1"/>
<name>A0A1H9HPX1_9GAMM</name>
<keyword evidence="2" id="KW-1185">Reference proteome</keyword>
<reference evidence="2" key="1">
    <citation type="submission" date="2016-10" db="EMBL/GenBank/DDBJ databases">
        <authorList>
            <person name="Varghese N."/>
            <person name="Submissions S."/>
        </authorList>
    </citation>
    <scope>NUCLEOTIDE SEQUENCE [LARGE SCALE GENOMIC DNA]</scope>
    <source>
        <strain evidence="2">8N4</strain>
    </source>
</reference>
<dbReference type="OrthoDB" id="9939831at2"/>
<organism evidence="1 2">
    <name type="scientific">Rosenbergiella nectarea</name>
    <dbReference type="NCBI Taxonomy" id="988801"/>
    <lineage>
        <taxon>Bacteria</taxon>
        <taxon>Pseudomonadati</taxon>
        <taxon>Pseudomonadota</taxon>
        <taxon>Gammaproteobacteria</taxon>
        <taxon>Enterobacterales</taxon>
        <taxon>Erwiniaceae</taxon>
        <taxon>Rosenbergiella</taxon>
    </lineage>
</organism>
<gene>
    <name evidence="1" type="ORF">SAMN05216522_1057</name>
</gene>
<accession>A0A1H9HPX1</accession>
<sequence length="167" mass="17183">MPVQTSYDEAMQIAMPGMRSDSSLQNTDGTCAAQSAIKAGYAVATVSVSNDCEIVKQVSASTDTIKGIARFSQFGCVTGQYETGDAVNVMTFGRIWAVTNLTAAPTTAATVQVLTSGNDGGKVASTGGTAVPGWSFTGRFTTFTDSTGTVVNLAEVQLREQTATSAA</sequence>
<proteinExistence type="predicted"/>
<dbReference type="STRING" id="988801.SAMN05216522_1057"/>
<dbReference type="InterPro" id="IPR054438">
    <property type="entry name" value="Struct_cement_gp24/gp6"/>
</dbReference>
<dbReference type="Proteomes" id="UP000242515">
    <property type="component" value="Unassembled WGS sequence"/>
</dbReference>